<dbReference type="AlphaFoldDB" id="A0A382AU25"/>
<dbReference type="InterPro" id="IPR023192">
    <property type="entry name" value="TGS-like_dom_sf"/>
</dbReference>
<dbReference type="Gene3D" id="3.40.50.300">
    <property type="entry name" value="P-loop containing nucleotide triphosphate hydrolases"/>
    <property type="match status" value="1"/>
</dbReference>
<dbReference type="GO" id="GO:0005525">
    <property type="term" value="F:GTP binding"/>
    <property type="evidence" value="ECO:0007669"/>
    <property type="project" value="InterPro"/>
</dbReference>
<accession>A0A382AU25</accession>
<dbReference type="InterPro" id="IPR012675">
    <property type="entry name" value="Beta-grasp_dom_sf"/>
</dbReference>
<dbReference type="PRINTS" id="PR00326">
    <property type="entry name" value="GTP1OBG"/>
</dbReference>
<reference evidence="3" key="1">
    <citation type="submission" date="2018-05" db="EMBL/GenBank/DDBJ databases">
        <authorList>
            <person name="Lanie J.A."/>
            <person name="Ng W.-L."/>
            <person name="Kazmierczak K.M."/>
            <person name="Andrzejewski T.M."/>
            <person name="Davidsen T.M."/>
            <person name="Wayne K.J."/>
            <person name="Tettelin H."/>
            <person name="Glass J.I."/>
            <person name="Rusch D."/>
            <person name="Podicherti R."/>
            <person name="Tsui H.-C.T."/>
            <person name="Winkler M.E."/>
        </authorList>
    </citation>
    <scope>NUCLEOTIDE SEQUENCE</scope>
</reference>
<feature type="region of interest" description="Disordered" evidence="1">
    <location>
        <begin position="166"/>
        <end position="185"/>
    </location>
</feature>
<dbReference type="InterPro" id="IPR006073">
    <property type="entry name" value="GTP-bd"/>
</dbReference>
<organism evidence="3">
    <name type="scientific">marine metagenome</name>
    <dbReference type="NCBI Taxonomy" id="408172"/>
    <lineage>
        <taxon>unclassified sequences</taxon>
        <taxon>metagenomes</taxon>
        <taxon>ecological metagenomes</taxon>
    </lineage>
</organism>
<dbReference type="Gene3D" id="1.10.150.300">
    <property type="entry name" value="TGS-like domain"/>
    <property type="match status" value="1"/>
</dbReference>
<protein>
    <recommendedName>
        <fullName evidence="2">G domain-containing protein</fullName>
    </recommendedName>
</protein>
<dbReference type="Gene3D" id="3.10.20.30">
    <property type="match status" value="1"/>
</dbReference>
<dbReference type="SUPFAM" id="SSF52540">
    <property type="entry name" value="P-loop containing nucleoside triphosphate hydrolases"/>
    <property type="match status" value="1"/>
</dbReference>
<dbReference type="PANTHER" id="PTHR23305:SF18">
    <property type="entry name" value="OBG-TYPE G DOMAIN-CONTAINING PROTEIN"/>
    <property type="match status" value="1"/>
</dbReference>
<gene>
    <name evidence="3" type="ORF">METZ01_LOCUS157321</name>
</gene>
<dbReference type="Pfam" id="PF01926">
    <property type="entry name" value="MMR_HSR1"/>
    <property type="match status" value="1"/>
</dbReference>
<proteinExistence type="predicted"/>
<dbReference type="PANTHER" id="PTHR23305">
    <property type="entry name" value="OBG GTPASE FAMILY"/>
    <property type="match status" value="1"/>
</dbReference>
<sequence length="185" mass="20654">MKIALIGLPQAGKRTLFTLLTTRQVPEGRKPGETVEGISRIRDHRVDDLSGMFKPEKTTYAENNFVLCPDADTGGNHEWLDAARRCHLVCLVLRAFDDDGVYHPAGSIDADRDRENLEAELLLADMALVETRLERLARESKSGLKPEQEREKAVLDKAMARLESGERLEGLDLDESERAAGRSLD</sequence>
<dbReference type="GO" id="GO:0005737">
    <property type="term" value="C:cytoplasm"/>
    <property type="evidence" value="ECO:0007669"/>
    <property type="project" value="TreeGrafter"/>
</dbReference>
<feature type="domain" description="G" evidence="2">
    <location>
        <begin position="2"/>
        <end position="94"/>
    </location>
</feature>
<dbReference type="GO" id="GO:0016887">
    <property type="term" value="F:ATP hydrolysis activity"/>
    <property type="evidence" value="ECO:0007669"/>
    <property type="project" value="TreeGrafter"/>
</dbReference>
<evidence type="ECO:0000313" key="3">
    <source>
        <dbReference type="EMBL" id="SVB04467.1"/>
    </source>
</evidence>
<dbReference type="InterPro" id="IPR027417">
    <property type="entry name" value="P-loop_NTPase"/>
</dbReference>
<feature type="non-terminal residue" evidence="3">
    <location>
        <position position="185"/>
    </location>
</feature>
<evidence type="ECO:0000256" key="1">
    <source>
        <dbReference type="SAM" id="MobiDB-lite"/>
    </source>
</evidence>
<dbReference type="EMBL" id="UINC01026650">
    <property type="protein sequence ID" value="SVB04467.1"/>
    <property type="molecule type" value="Genomic_DNA"/>
</dbReference>
<name>A0A382AU25_9ZZZZ</name>
<evidence type="ECO:0000259" key="2">
    <source>
        <dbReference type="Pfam" id="PF01926"/>
    </source>
</evidence>